<feature type="domain" description="4Fe-4S ferredoxin-type" evidence="5">
    <location>
        <begin position="4"/>
        <end position="34"/>
    </location>
</feature>
<dbReference type="AlphaFoldDB" id="A0A9D1UA39"/>
<evidence type="ECO:0000256" key="1">
    <source>
        <dbReference type="ARBA" id="ARBA00022485"/>
    </source>
</evidence>
<reference evidence="6" key="1">
    <citation type="journal article" date="2021" name="PeerJ">
        <title>Extensive microbial diversity within the chicken gut microbiome revealed by metagenomics and culture.</title>
        <authorList>
            <person name="Gilroy R."/>
            <person name="Ravi A."/>
            <person name="Getino M."/>
            <person name="Pursley I."/>
            <person name="Horton D.L."/>
            <person name="Alikhan N.F."/>
            <person name="Baker D."/>
            <person name="Gharbi K."/>
            <person name="Hall N."/>
            <person name="Watson M."/>
            <person name="Adriaenssens E.M."/>
            <person name="Foster-Nyarko E."/>
            <person name="Jarju S."/>
            <person name="Secka A."/>
            <person name="Antonio M."/>
            <person name="Oren A."/>
            <person name="Chaudhuri R.R."/>
            <person name="La Ragione R."/>
            <person name="Hildebrand F."/>
            <person name="Pallen M.J."/>
        </authorList>
    </citation>
    <scope>NUCLEOTIDE SEQUENCE</scope>
    <source>
        <strain evidence="6">ChiSxjej5B17-1746</strain>
    </source>
</reference>
<feature type="domain" description="4Fe-4S ferredoxin-type" evidence="5">
    <location>
        <begin position="48"/>
        <end position="79"/>
    </location>
</feature>
<proteinExistence type="predicted"/>
<dbReference type="CDD" id="cd10551">
    <property type="entry name" value="PsrB"/>
    <property type="match status" value="1"/>
</dbReference>
<dbReference type="InterPro" id="IPR017896">
    <property type="entry name" value="4Fe4S_Fe-S-bd"/>
</dbReference>
<dbReference type="SUPFAM" id="SSF54862">
    <property type="entry name" value="4Fe-4S ferredoxins"/>
    <property type="match status" value="1"/>
</dbReference>
<dbReference type="GO" id="GO:0051539">
    <property type="term" value="F:4 iron, 4 sulfur cluster binding"/>
    <property type="evidence" value="ECO:0007669"/>
    <property type="project" value="UniProtKB-KW"/>
</dbReference>
<dbReference type="InterPro" id="IPR017900">
    <property type="entry name" value="4Fe4S_Fe_S_CS"/>
</dbReference>
<dbReference type="PANTHER" id="PTHR43177:SF3">
    <property type="entry name" value="PROTEIN NRFC HOMOLOG"/>
    <property type="match status" value="1"/>
</dbReference>
<dbReference type="Pfam" id="PF12800">
    <property type="entry name" value="Fer4_4"/>
    <property type="match status" value="1"/>
</dbReference>
<keyword evidence="1" id="KW-0004">4Fe-4S</keyword>
<reference evidence="6" key="2">
    <citation type="submission" date="2021-04" db="EMBL/GenBank/DDBJ databases">
        <authorList>
            <person name="Gilroy R."/>
        </authorList>
    </citation>
    <scope>NUCLEOTIDE SEQUENCE</scope>
    <source>
        <strain evidence="6">ChiSxjej5B17-1746</strain>
    </source>
</reference>
<accession>A0A9D1UA39</accession>
<dbReference type="GO" id="GO:0046872">
    <property type="term" value="F:metal ion binding"/>
    <property type="evidence" value="ECO:0007669"/>
    <property type="project" value="UniProtKB-KW"/>
</dbReference>
<keyword evidence="2" id="KW-0479">Metal-binding</keyword>
<keyword evidence="4" id="KW-0411">Iron-sulfur</keyword>
<evidence type="ECO:0000256" key="2">
    <source>
        <dbReference type="ARBA" id="ARBA00022723"/>
    </source>
</evidence>
<dbReference type="Pfam" id="PF13247">
    <property type="entry name" value="Fer4_11"/>
    <property type="match status" value="1"/>
</dbReference>
<dbReference type="PROSITE" id="PS00198">
    <property type="entry name" value="4FE4S_FER_1"/>
    <property type="match status" value="1"/>
</dbReference>
<gene>
    <name evidence="6" type="ORF">H9874_11370</name>
</gene>
<keyword evidence="3" id="KW-0408">Iron</keyword>
<comment type="caution">
    <text evidence="6">The sequence shown here is derived from an EMBL/GenBank/DDBJ whole genome shotgun (WGS) entry which is preliminary data.</text>
</comment>
<feature type="domain" description="4Fe-4S ferredoxin-type" evidence="5">
    <location>
        <begin position="80"/>
        <end position="109"/>
    </location>
</feature>
<dbReference type="PANTHER" id="PTHR43177">
    <property type="entry name" value="PROTEIN NRFC"/>
    <property type="match status" value="1"/>
</dbReference>
<sequence>MPRYVMAIDASKCLNCKACLIACQQRNAVPYGLSRNWVRETPDTASPSGWRYQPGACMHCDEPSCVDACPTHATYKAEDGVVMVDETRCIACGSCMRACPYQARHIDPARRVVDKCDYCAPSRAEGMEPACVSVCTTRARVFGDVDDPQSPVSKVLGSHKVTFVEAKDAPTKPTLAYLNDVADKHWPKAESAGPVGFMGTVATGVRWLGALSLFGVVGVGLRQLIRPTGEASHEEKRKGS</sequence>
<dbReference type="PROSITE" id="PS51379">
    <property type="entry name" value="4FE4S_FER_2"/>
    <property type="match status" value="3"/>
</dbReference>
<dbReference type="EMBL" id="DXGI01000423">
    <property type="protein sequence ID" value="HIW79723.1"/>
    <property type="molecule type" value="Genomic_DNA"/>
</dbReference>
<evidence type="ECO:0000256" key="4">
    <source>
        <dbReference type="ARBA" id="ARBA00023014"/>
    </source>
</evidence>
<evidence type="ECO:0000313" key="6">
    <source>
        <dbReference type="EMBL" id="HIW79723.1"/>
    </source>
</evidence>
<dbReference type="Gene3D" id="3.30.70.20">
    <property type="match status" value="2"/>
</dbReference>
<protein>
    <submittedName>
        <fullName evidence="6">4Fe-4S dicluster domain-containing protein</fullName>
    </submittedName>
</protein>
<name>A0A9D1UA39_9BACT</name>
<dbReference type="Proteomes" id="UP000824264">
    <property type="component" value="Unassembled WGS sequence"/>
</dbReference>
<organism evidence="6 7">
    <name type="scientific">Candidatus Bilophila faecipullorum</name>
    <dbReference type="NCBI Taxonomy" id="2838482"/>
    <lineage>
        <taxon>Bacteria</taxon>
        <taxon>Pseudomonadati</taxon>
        <taxon>Thermodesulfobacteriota</taxon>
        <taxon>Desulfovibrionia</taxon>
        <taxon>Desulfovibrionales</taxon>
        <taxon>Desulfovibrionaceae</taxon>
        <taxon>Bilophila</taxon>
    </lineage>
</organism>
<evidence type="ECO:0000313" key="7">
    <source>
        <dbReference type="Proteomes" id="UP000824264"/>
    </source>
</evidence>
<evidence type="ECO:0000259" key="5">
    <source>
        <dbReference type="PROSITE" id="PS51379"/>
    </source>
</evidence>
<evidence type="ECO:0000256" key="3">
    <source>
        <dbReference type="ARBA" id="ARBA00023004"/>
    </source>
</evidence>
<dbReference type="InterPro" id="IPR050954">
    <property type="entry name" value="ET_IronSulfur_Cluster-Binding"/>
</dbReference>